<evidence type="ECO:0000256" key="2">
    <source>
        <dbReference type="SAM" id="Coils"/>
    </source>
</evidence>
<organism evidence="3 4">
    <name type="scientific">Alcanivorax profundi</name>
    <dbReference type="NCBI Taxonomy" id="2338368"/>
    <lineage>
        <taxon>Bacteria</taxon>
        <taxon>Pseudomonadati</taxon>
        <taxon>Pseudomonadota</taxon>
        <taxon>Gammaproteobacteria</taxon>
        <taxon>Oceanospirillales</taxon>
        <taxon>Alcanivoracaceae</taxon>
        <taxon>Alcanivorax</taxon>
    </lineage>
</organism>
<dbReference type="GO" id="GO:0015562">
    <property type="term" value="F:efflux transmembrane transporter activity"/>
    <property type="evidence" value="ECO:0007669"/>
    <property type="project" value="InterPro"/>
</dbReference>
<dbReference type="EMBL" id="QYYA01000001">
    <property type="protein sequence ID" value="RJG20016.1"/>
    <property type="molecule type" value="Genomic_DNA"/>
</dbReference>
<dbReference type="Gene3D" id="1.20.1600.10">
    <property type="entry name" value="Outer membrane efflux proteins (OEP)"/>
    <property type="match status" value="1"/>
</dbReference>
<dbReference type="InterPro" id="IPR003423">
    <property type="entry name" value="OMP_efflux"/>
</dbReference>
<evidence type="ECO:0000256" key="1">
    <source>
        <dbReference type="ARBA" id="ARBA00007613"/>
    </source>
</evidence>
<keyword evidence="4" id="KW-1185">Reference proteome</keyword>
<gene>
    <name evidence="3" type="ORF">D4A39_04040</name>
</gene>
<accession>A0A418Y398</accession>
<dbReference type="PANTHER" id="PTHR30203:SF24">
    <property type="entry name" value="BLR4935 PROTEIN"/>
    <property type="match status" value="1"/>
</dbReference>
<keyword evidence="2" id="KW-0175">Coiled coil</keyword>
<dbReference type="SUPFAM" id="SSF56954">
    <property type="entry name" value="Outer membrane efflux proteins (OEP)"/>
    <property type="match status" value="1"/>
</dbReference>
<name>A0A418Y398_9GAMM</name>
<dbReference type="OrthoDB" id="5607838at2"/>
<reference evidence="3 4" key="1">
    <citation type="submission" date="2018-09" db="EMBL/GenBank/DDBJ databases">
        <title>Alcanivorax profundi sp. nov., isolated from 1000 m-depth seawater of the Mariana Trench.</title>
        <authorList>
            <person name="Liu J."/>
        </authorList>
    </citation>
    <scope>NUCLEOTIDE SEQUENCE [LARGE SCALE GENOMIC DNA]</scope>
    <source>
        <strain evidence="3 4">MTEO17</strain>
    </source>
</reference>
<dbReference type="PANTHER" id="PTHR30203">
    <property type="entry name" value="OUTER MEMBRANE CATION EFFLUX PROTEIN"/>
    <property type="match status" value="1"/>
</dbReference>
<protein>
    <submittedName>
        <fullName evidence="3">TolC family protein</fullName>
    </submittedName>
</protein>
<dbReference type="AlphaFoldDB" id="A0A418Y398"/>
<dbReference type="Pfam" id="PF02321">
    <property type="entry name" value="OEP"/>
    <property type="match status" value="2"/>
</dbReference>
<evidence type="ECO:0000313" key="4">
    <source>
        <dbReference type="Proteomes" id="UP000283734"/>
    </source>
</evidence>
<dbReference type="InterPro" id="IPR010131">
    <property type="entry name" value="MdtP/NodT-like"/>
</dbReference>
<feature type="coiled-coil region" evidence="2">
    <location>
        <begin position="314"/>
        <end position="366"/>
    </location>
</feature>
<dbReference type="RefSeq" id="WP_022985555.1">
    <property type="nucleotide sequence ID" value="NZ_QYYA01000001.1"/>
</dbReference>
<comment type="similarity">
    <text evidence="1">Belongs to the outer membrane factor (OMF) (TC 1.B.17) family.</text>
</comment>
<dbReference type="Proteomes" id="UP000283734">
    <property type="component" value="Unassembled WGS sequence"/>
</dbReference>
<comment type="caution">
    <text evidence="3">The sequence shown here is derived from an EMBL/GenBank/DDBJ whole genome shotgun (WGS) entry which is preliminary data.</text>
</comment>
<proteinExistence type="inferred from homology"/>
<sequence>MYWIFLSAGRYRRALGWLAPSLLLASVQAFGAEGLTFNQALQLALRQSPELRAESARVEAAQQAEGPADALPDPTLILGLDNVPVDGADRYSLSSDFMTMQRIGVTQRFPNRSKRTARAEGARQQIGLTEATKEATRLAVLRQTAQAWIELHTLDRQLVLLEELIAENRLFDKAVRARLSSGQGKAIDSVAPRQEAVTLLDRRDALLARQRQAKARLIRWLGEAGRQSPAGQAPDFAINAEQLLNSLHKHPELEIASRQASVAQANADEARAAKKPDWALTLAYMNREEFSDMAMLQVNVDLPLFSRSRQGPRIASAEAEWQALESRAEAVRREHEAMLQSDLAEYERLERTLARQRERLVPLAKEKVGLARAAWRGGDGSLADLVRARSEWLDAKLKEIDLSGQYDQQAAALHFTYDHHGMVGEEQDNEH</sequence>
<evidence type="ECO:0000313" key="3">
    <source>
        <dbReference type="EMBL" id="RJG20016.1"/>
    </source>
</evidence>